<comment type="caution">
    <text evidence="2">The sequence shown here is derived from an EMBL/GenBank/DDBJ whole genome shotgun (WGS) entry which is preliminary data.</text>
</comment>
<evidence type="ECO:0000256" key="1">
    <source>
        <dbReference type="SAM" id="Phobius"/>
    </source>
</evidence>
<feature type="transmembrane region" description="Helical" evidence="1">
    <location>
        <begin position="16"/>
        <end position="40"/>
    </location>
</feature>
<reference evidence="2" key="1">
    <citation type="journal article" date="2023" name="Mol. Phylogenet. Evol.">
        <title>Genome-scale phylogeny and comparative genomics of the fungal order Sordariales.</title>
        <authorList>
            <person name="Hensen N."/>
            <person name="Bonometti L."/>
            <person name="Westerberg I."/>
            <person name="Brannstrom I.O."/>
            <person name="Guillou S."/>
            <person name="Cros-Aarteil S."/>
            <person name="Calhoun S."/>
            <person name="Haridas S."/>
            <person name="Kuo A."/>
            <person name="Mondo S."/>
            <person name="Pangilinan J."/>
            <person name="Riley R."/>
            <person name="LaButti K."/>
            <person name="Andreopoulos B."/>
            <person name="Lipzen A."/>
            <person name="Chen C."/>
            <person name="Yan M."/>
            <person name="Daum C."/>
            <person name="Ng V."/>
            <person name="Clum A."/>
            <person name="Steindorff A."/>
            <person name="Ohm R.A."/>
            <person name="Martin F."/>
            <person name="Silar P."/>
            <person name="Natvig D.O."/>
            <person name="Lalanne C."/>
            <person name="Gautier V."/>
            <person name="Ament-Velasquez S.L."/>
            <person name="Kruys A."/>
            <person name="Hutchinson M.I."/>
            <person name="Powell A.J."/>
            <person name="Barry K."/>
            <person name="Miller A.N."/>
            <person name="Grigoriev I.V."/>
            <person name="Debuchy R."/>
            <person name="Gladieux P."/>
            <person name="Hiltunen Thoren M."/>
            <person name="Johannesson H."/>
        </authorList>
    </citation>
    <scope>NUCLEOTIDE SEQUENCE</scope>
    <source>
        <strain evidence="2">CBS 958.72</strain>
    </source>
</reference>
<reference evidence="2" key="2">
    <citation type="submission" date="2023-06" db="EMBL/GenBank/DDBJ databases">
        <authorList>
            <consortium name="Lawrence Berkeley National Laboratory"/>
            <person name="Haridas S."/>
            <person name="Hensen N."/>
            <person name="Bonometti L."/>
            <person name="Westerberg I."/>
            <person name="Brannstrom I.O."/>
            <person name="Guillou S."/>
            <person name="Cros-Aarteil S."/>
            <person name="Calhoun S."/>
            <person name="Kuo A."/>
            <person name="Mondo S."/>
            <person name="Pangilinan J."/>
            <person name="Riley R."/>
            <person name="Labutti K."/>
            <person name="Andreopoulos B."/>
            <person name="Lipzen A."/>
            <person name="Chen C."/>
            <person name="Yanf M."/>
            <person name="Daum C."/>
            <person name="Ng V."/>
            <person name="Clum A."/>
            <person name="Steindorff A."/>
            <person name="Ohm R."/>
            <person name="Martin F."/>
            <person name="Silar P."/>
            <person name="Natvig D."/>
            <person name="Lalanne C."/>
            <person name="Gautier V."/>
            <person name="Ament-Velasquez S.L."/>
            <person name="Kruys A."/>
            <person name="Hutchinson M.I."/>
            <person name="Powell A.J."/>
            <person name="Barry K."/>
            <person name="Miller A.N."/>
            <person name="Grigoriev I.V."/>
            <person name="Debuchy R."/>
            <person name="Gladieux P."/>
            <person name="Thoren M.H."/>
            <person name="Johannesson H."/>
        </authorList>
    </citation>
    <scope>NUCLEOTIDE SEQUENCE</scope>
    <source>
        <strain evidence="2">CBS 958.72</strain>
    </source>
</reference>
<evidence type="ECO:0000313" key="3">
    <source>
        <dbReference type="Proteomes" id="UP001287356"/>
    </source>
</evidence>
<dbReference type="Proteomes" id="UP001287356">
    <property type="component" value="Unassembled WGS sequence"/>
</dbReference>
<sequence>ALSPPSPSHSLYQSPLFLSLSISRLVGALLAVFAVATGAFPVKRLPPNPQACRRCQNSPEMSAQINMAASQGSAVSTIPSKSAADIDEQAAPLNPVVSTILEAEEAAITALPLPSELVAVQAILEVYKPQRLRQIFASLCYLLAYNTDPQDYHFIVDPVDRPNLAGRGIEKFEQLINTSTSSAIQLDFIAETGKMTAMTMSPSLHRTLHGEVYSLVGKNIAGVPGLERWFPIKLLGRPQYVCAIKYSNKPYGVFLLANPGNGKEVNDKVVRLVLPNIIRDYPSIKMVVQLQLRGLDSKIHKDTKDIEDRVRRISQQSCIEVWAHNGVNFNKCHASSAKNLPEDGELHLPLLSENTEDKTVPVLQFSDILNIVRKHYEQGVPLLSHPDNKDPWAPNNNKGLRASVFPLDALKSGFVAGIAQLLGLHAQEHKVGGVGFQARGGVGSKVPFSSLSGGAALATRCGMLPPTGTAGLDPIKAGGSGGRIHGTARNTLTSLLSARHLVGRLLRR</sequence>
<keyword evidence="1" id="KW-0472">Membrane</keyword>
<name>A0AAE0NNC7_9PEZI</name>
<dbReference type="EMBL" id="JAULSN010000001">
    <property type="protein sequence ID" value="KAK3384706.1"/>
    <property type="molecule type" value="Genomic_DNA"/>
</dbReference>
<accession>A0AAE0NNC7</accession>
<keyword evidence="3" id="KW-1185">Reference proteome</keyword>
<feature type="non-terminal residue" evidence="2">
    <location>
        <position position="1"/>
    </location>
</feature>
<evidence type="ECO:0000313" key="2">
    <source>
        <dbReference type="EMBL" id="KAK3384706.1"/>
    </source>
</evidence>
<protein>
    <submittedName>
        <fullName evidence="2">Uncharacterized protein</fullName>
    </submittedName>
</protein>
<proteinExistence type="predicted"/>
<gene>
    <name evidence="2" type="ORF">B0T24DRAFT_95125</name>
</gene>
<keyword evidence="1" id="KW-0812">Transmembrane</keyword>
<organism evidence="2 3">
    <name type="scientific">Lasiosphaeria ovina</name>
    <dbReference type="NCBI Taxonomy" id="92902"/>
    <lineage>
        <taxon>Eukaryota</taxon>
        <taxon>Fungi</taxon>
        <taxon>Dikarya</taxon>
        <taxon>Ascomycota</taxon>
        <taxon>Pezizomycotina</taxon>
        <taxon>Sordariomycetes</taxon>
        <taxon>Sordariomycetidae</taxon>
        <taxon>Sordariales</taxon>
        <taxon>Lasiosphaeriaceae</taxon>
        <taxon>Lasiosphaeria</taxon>
    </lineage>
</organism>
<keyword evidence="1" id="KW-1133">Transmembrane helix</keyword>
<dbReference type="AlphaFoldDB" id="A0AAE0NNC7"/>